<gene>
    <name evidence="3" type="ORF">BDEG_23589</name>
</gene>
<evidence type="ECO:0000256" key="2">
    <source>
        <dbReference type="SAM" id="MobiDB-lite"/>
    </source>
</evidence>
<feature type="compositionally biased region" description="Polar residues" evidence="2">
    <location>
        <begin position="1085"/>
        <end position="1103"/>
    </location>
</feature>
<feature type="compositionally biased region" description="Basic and acidic residues" evidence="2">
    <location>
        <begin position="1056"/>
        <end position="1084"/>
    </location>
</feature>
<feature type="coiled-coil region" evidence="1">
    <location>
        <begin position="226"/>
        <end position="277"/>
    </location>
</feature>
<sequence length="1187" mass="131357">MKAVDLTDGTATIQIDVCGPQAIQTSTIAYEYDVRYPFSTDSTQTENSHTSLPFGPRGCSWLVNIHLDENKNSYGNHISGYLKPIKSDFEESLGIQWSRSISTLTLELIHPVSRQVLVSKSITGGFVFSGDQDKVAAGWEKLWSLDQVFENLSGVDRFTVSVTVAWDPVGLSRSTTLGKVKAALGSVSESLSILKQDSANNHHLTEQLKNNLSIKVAELSDTSNRLKSVTDRLNIVQGRLAESQKELAQIHRTNTEVEALRERVELLLNELGETRESQSVCERQQVIISQARARLMTLRGSLEDISMSELTVSNQDGEMDSSVLHMRVIQMQGQIAELEYDLAQARATLNATVRKHVDDILSQPIQRSDAPEAPPLDLLQTAIDTALNETSLANATLDETTSKVSVLDSQTPKSERFAIVAEISMIQCGIDVAMASLLEASDKVVAHGLQLPENYATVYSDLEHVCRRLLQVRHDLSSDTYLEHLVPGNAVKDLATGIFVAPIANSIEQPQFDTTLSSVSAFPNDHPNYRPSLPLDMEPLDSTTMVSMRQTSPSGKRGLRQLPPPPMVGPPYTNSSAINQTQSIQHTSIYSESHHEPVGTVSNPKDLNAIHNRMNNIVDMLQDVLKTKKSGLFRSENMSRTSSSERSESDLDIELWTPINETNTAFDSEILASILRELSEKKTRRVNFWMFILSLLFTMFTMYSTVYIACDLSSGAAGAHIFKPYHTVCESTILPAWDSVTTMWHDATELVVLKAGPESLKRIRWYSRKSVVTGRKALFNARLWLDNTMRKAIERAPSMPDMSSNPAQQGADESLSGSHPIDHNVPKTESSLLPVHVDRLSTNQADSFVHETDTSVISGLEVEQSVEVSETHISESPENQVILDAYDGTSILSSQSTINPQKVSTFEPSPSFLLDLEQPSISHESVLKMETTEQLIPKSSKVLSESQSSLTTNLYTTPTLPTDTDTLSSHYKADLENTELAASTLATPLDIPDEDEDEAKLDDSYHKPISHEKPFTILPIGDTQTNIRNAPTNAKDHDVAADLTDDAFLDIHDAPANEIDHESDTYSHTTDEIKAEESHTRQSETDSNVLNKPDSFTQSHSPSLSPIVKEFAIDADHSNTDRDVKDDEPRFKILPIGDMTSNIRDMDEESHIDMILSPDKDDISDADEEAMAEHVDEAEISDTRAEL</sequence>
<evidence type="ECO:0000313" key="3">
    <source>
        <dbReference type="EMBL" id="OAJ39766.1"/>
    </source>
</evidence>
<keyword evidence="1" id="KW-0175">Coiled coil</keyword>
<dbReference type="STRING" id="403673.A0A177WJ07"/>
<feature type="coiled-coil region" evidence="1">
    <location>
        <begin position="328"/>
        <end position="355"/>
    </location>
</feature>
<dbReference type="Gene3D" id="2.60.210.10">
    <property type="entry name" value="Apoptosis, Tumor Necrosis Factor Receptor Associated Protein 2, Chain A"/>
    <property type="match status" value="1"/>
</dbReference>
<evidence type="ECO:0000313" key="4">
    <source>
        <dbReference type="Proteomes" id="UP000077115"/>
    </source>
</evidence>
<dbReference type="OrthoDB" id="1883087at2759"/>
<dbReference type="VEuPathDB" id="FungiDB:BDEG_23589"/>
<name>A0A177WJ07_BATDL</name>
<dbReference type="AlphaFoldDB" id="A0A177WJ07"/>
<evidence type="ECO:0008006" key="5">
    <source>
        <dbReference type="Google" id="ProtNLM"/>
    </source>
</evidence>
<feature type="region of interest" description="Disordered" evidence="2">
    <location>
        <begin position="1056"/>
        <end position="1103"/>
    </location>
</feature>
<dbReference type="Proteomes" id="UP000077115">
    <property type="component" value="Unassembled WGS sequence"/>
</dbReference>
<reference evidence="3 4" key="1">
    <citation type="submission" date="2006-10" db="EMBL/GenBank/DDBJ databases">
        <title>The Genome Sequence of Batrachochytrium dendrobatidis JEL423.</title>
        <authorList>
            <consortium name="The Broad Institute Genome Sequencing Platform"/>
            <person name="Birren B."/>
            <person name="Lander E."/>
            <person name="Galagan J."/>
            <person name="Cuomo C."/>
            <person name="Devon K."/>
            <person name="Jaffe D."/>
            <person name="Butler J."/>
            <person name="Alvarez P."/>
            <person name="Gnerre S."/>
            <person name="Grabherr M."/>
            <person name="Kleber M."/>
            <person name="Mauceli E."/>
            <person name="Brockman W."/>
            <person name="Young S."/>
            <person name="LaButti K."/>
            <person name="Sykes S."/>
            <person name="DeCaprio D."/>
            <person name="Crawford M."/>
            <person name="Koehrsen M."/>
            <person name="Engels R."/>
            <person name="Montgomery P."/>
            <person name="Pearson M."/>
            <person name="Howarth C."/>
            <person name="Larson L."/>
            <person name="White J."/>
            <person name="O'Leary S."/>
            <person name="Kodira C."/>
            <person name="Zeng Q."/>
            <person name="Yandava C."/>
            <person name="Alvarado L."/>
            <person name="Longcore J."/>
            <person name="James T."/>
        </authorList>
    </citation>
    <scope>NUCLEOTIDE SEQUENCE [LARGE SCALE GENOMIC DNA]</scope>
    <source>
        <strain evidence="3 4">JEL423</strain>
    </source>
</reference>
<feature type="region of interest" description="Disordered" evidence="2">
    <location>
        <begin position="797"/>
        <end position="823"/>
    </location>
</feature>
<dbReference type="InterPro" id="IPR008974">
    <property type="entry name" value="TRAF-like"/>
</dbReference>
<dbReference type="EMBL" id="DS022303">
    <property type="protein sequence ID" value="OAJ39766.1"/>
    <property type="molecule type" value="Genomic_DNA"/>
</dbReference>
<accession>A0A177WJ07</accession>
<protein>
    <recommendedName>
        <fullName evidence="5">MATH domain-containing protein</fullName>
    </recommendedName>
</protein>
<dbReference type="SUPFAM" id="SSF49599">
    <property type="entry name" value="TRAF domain-like"/>
    <property type="match status" value="1"/>
</dbReference>
<organism evidence="3 4">
    <name type="scientific">Batrachochytrium dendrobatidis (strain JEL423)</name>
    <dbReference type="NCBI Taxonomy" id="403673"/>
    <lineage>
        <taxon>Eukaryota</taxon>
        <taxon>Fungi</taxon>
        <taxon>Fungi incertae sedis</taxon>
        <taxon>Chytridiomycota</taxon>
        <taxon>Chytridiomycota incertae sedis</taxon>
        <taxon>Chytridiomycetes</taxon>
        <taxon>Rhizophydiales</taxon>
        <taxon>Rhizophydiales incertae sedis</taxon>
        <taxon>Batrachochytrium</taxon>
    </lineage>
</organism>
<evidence type="ECO:0000256" key="1">
    <source>
        <dbReference type="SAM" id="Coils"/>
    </source>
</evidence>
<proteinExistence type="predicted"/>
<reference evidence="3 4" key="2">
    <citation type="submission" date="2016-05" db="EMBL/GenBank/DDBJ databases">
        <title>Lineage-specific infection strategies underlie the spectrum of fungal disease in amphibians.</title>
        <authorList>
            <person name="Cuomo C.A."/>
            <person name="Farrer R.A."/>
            <person name="James T."/>
            <person name="Longcore J."/>
            <person name="Birren B."/>
        </authorList>
    </citation>
    <scope>NUCLEOTIDE SEQUENCE [LARGE SCALE GENOMIC DNA]</scope>
    <source>
        <strain evidence="3 4">JEL423</strain>
    </source>
</reference>